<protein>
    <submittedName>
        <fullName evidence="1">GTP-binding protein YPTC1</fullName>
    </submittedName>
</protein>
<dbReference type="EMBL" id="LC088606">
    <property type="protein sequence ID" value="BAV58294.1"/>
    <property type="molecule type" value="mRNA"/>
</dbReference>
<dbReference type="AlphaFoldDB" id="A0A1C9ZWC3"/>
<gene>
    <name evidence="1" type="primary">00626f</name>
</gene>
<accession>A0A1C9ZWC3</accession>
<proteinExistence type="evidence at transcript level"/>
<evidence type="ECO:0000313" key="1">
    <source>
        <dbReference type="EMBL" id="BAV58294.1"/>
    </source>
</evidence>
<sequence>MNACSTFLLSFADVSRNGMFKSSANSCAACVSTTFFETRSALFPTNSLFTCSFAYLSISDSHVLTLSKDS</sequence>
<organism evidence="1">
    <name type="scientific">Ulva partita</name>
    <dbReference type="NCBI Taxonomy" id="1605170"/>
    <lineage>
        <taxon>Eukaryota</taxon>
        <taxon>Viridiplantae</taxon>
        <taxon>Chlorophyta</taxon>
        <taxon>core chlorophytes</taxon>
        <taxon>Ulvophyceae</taxon>
        <taxon>OUU clade</taxon>
        <taxon>Ulvales</taxon>
        <taxon>Ulvaceae</taxon>
        <taxon>Ulva</taxon>
    </lineage>
</organism>
<name>A0A1C9ZWC3_9CHLO</name>
<reference evidence="1" key="1">
    <citation type="submission" date="2015-10" db="EMBL/GenBank/DDBJ databases">
        <title>Evolution of the mating-type locus in an isomorphic haploid-diploid life cycle and isogamy.</title>
        <authorList>
            <person name="Yamazaki T."/>
            <person name="Suzuki R."/>
            <person name="Ichihara K."/>
            <person name="Toyoda A."/>
            <person name="Kuwano K."/>
            <person name="Kawano S."/>
        </authorList>
    </citation>
    <scope>NUCLEOTIDE SEQUENCE</scope>
    <source>
        <strain evidence="1">MGEC-1</strain>
    </source>
</reference>